<protein>
    <submittedName>
        <fullName evidence="1">Uncharacterized protein</fullName>
    </submittedName>
</protein>
<accession>A0A2L0EM19</accession>
<proteinExistence type="predicted"/>
<evidence type="ECO:0000313" key="1">
    <source>
        <dbReference type="EMBL" id="AUX40346.1"/>
    </source>
</evidence>
<gene>
    <name evidence="1" type="ORF">SOCE26_017460</name>
</gene>
<dbReference type="Proteomes" id="UP000238348">
    <property type="component" value="Chromosome"/>
</dbReference>
<organism evidence="1 2">
    <name type="scientific">Sorangium cellulosum</name>
    <name type="common">Polyangium cellulosum</name>
    <dbReference type="NCBI Taxonomy" id="56"/>
    <lineage>
        <taxon>Bacteria</taxon>
        <taxon>Pseudomonadati</taxon>
        <taxon>Myxococcota</taxon>
        <taxon>Polyangia</taxon>
        <taxon>Polyangiales</taxon>
        <taxon>Polyangiaceae</taxon>
        <taxon>Sorangium</taxon>
    </lineage>
</organism>
<sequence>MCCQTGCDGARKRWTCEVTRRAVALGDEVADRGVHEALGRLLGLPVAPEALPSLRLAGPCL</sequence>
<reference evidence="1 2" key="1">
    <citation type="submission" date="2015-09" db="EMBL/GenBank/DDBJ databases">
        <title>Sorangium comparison.</title>
        <authorList>
            <person name="Zaburannyi N."/>
            <person name="Bunk B."/>
            <person name="Overmann J."/>
            <person name="Mueller R."/>
        </authorList>
    </citation>
    <scope>NUCLEOTIDE SEQUENCE [LARGE SCALE GENOMIC DNA]</scope>
    <source>
        <strain evidence="1 2">So ce26</strain>
    </source>
</reference>
<name>A0A2L0EM19_SORCE</name>
<evidence type="ECO:0000313" key="2">
    <source>
        <dbReference type="Proteomes" id="UP000238348"/>
    </source>
</evidence>
<dbReference type="EMBL" id="CP012673">
    <property type="protein sequence ID" value="AUX40346.1"/>
    <property type="molecule type" value="Genomic_DNA"/>
</dbReference>
<dbReference type="AlphaFoldDB" id="A0A2L0EM19"/>